<reference evidence="2" key="1">
    <citation type="submission" date="2016-01" db="EMBL/GenBank/DDBJ databases">
        <authorList>
            <person name="Husnik F."/>
        </authorList>
    </citation>
    <scope>NUCLEOTIDE SEQUENCE [LARGE SCALE GENOMIC DNA]</scope>
</reference>
<accession>A0A143WSX1</accession>
<sequence>MRRQRIRVTRMADDADCLKSASHLITDPLRVFTSFIMRYPLNPRYLSP</sequence>
<keyword evidence="2" id="KW-1185">Reference proteome</keyword>
<dbReference type="STRING" id="1778262.MHIR_DE00663"/>
<dbReference type="KEGG" id="den:MHIR_DE00663"/>
<evidence type="ECO:0000313" key="2">
    <source>
        <dbReference type="Proteomes" id="UP000095322"/>
    </source>
</evidence>
<protein>
    <submittedName>
        <fullName evidence="1">Uncharacterized protein</fullName>
    </submittedName>
</protein>
<dbReference type="EMBL" id="LN999833">
    <property type="protein sequence ID" value="CUX96894.1"/>
    <property type="molecule type" value="Genomic_DNA"/>
</dbReference>
<name>A0A143WSX1_9ENTR</name>
<organism evidence="1 2">
    <name type="scientific">Candidatus Doolittlea endobia</name>
    <dbReference type="NCBI Taxonomy" id="1778262"/>
    <lineage>
        <taxon>Bacteria</taxon>
        <taxon>Pseudomonadati</taxon>
        <taxon>Pseudomonadota</taxon>
        <taxon>Gammaproteobacteria</taxon>
        <taxon>Enterobacterales</taxon>
        <taxon>Enterobacteriaceae</taxon>
        <taxon>Candidatus Doolittlea</taxon>
    </lineage>
</organism>
<evidence type="ECO:0000313" key="1">
    <source>
        <dbReference type="EMBL" id="CUX96894.1"/>
    </source>
</evidence>
<gene>
    <name evidence="1" type="ORF">MHIR_DE00663</name>
</gene>
<dbReference type="Proteomes" id="UP000095322">
    <property type="component" value="Chromosome I"/>
</dbReference>
<dbReference type="AlphaFoldDB" id="A0A143WSX1"/>
<proteinExistence type="predicted"/>